<comment type="similarity">
    <text evidence="1">Belongs to the PPR family. P subfamily.</text>
</comment>
<dbReference type="Pfam" id="PF01535">
    <property type="entry name" value="PPR"/>
    <property type="match status" value="3"/>
</dbReference>
<accession>A0A1R1YQG2</accession>
<dbReference type="PANTHER" id="PTHR46128">
    <property type="entry name" value="MITOCHONDRIAL GROUP I INTRON SPLICING FACTOR CCM1"/>
    <property type="match status" value="1"/>
</dbReference>
<evidence type="ECO:0000256" key="3">
    <source>
        <dbReference type="SAM" id="MobiDB-lite"/>
    </source>
</evidence>
<sequence length="1530" mass="174232">MKNLPWMTKHERNFALRLKLISNFISSNQKFHSRPVTSLVKSLEKSRVLPGFNEECYSKLILPNIHKKHFNSSRVIYQKDANQTYSNFPQLYFYTTKRSKFREIRSSILKLSHIPSNTTFYTKNSKAIKPFIYLQNFIQNEPFTKSFHSTSDQNKKTRYNGLIAISVTLPKPSIDKLLEFVRTVTNMKNGSDTSASFSFYLDLKDLDLTRYLSIRIVQKFITKLKNDGAPSFRNFKKDLPFDNDLALKKSRRAIDRILQVIEDRRLYGFVPKESEYEDLIEAISQDQSKSSESEVIDLIEATLSKARNREDDYFYFTDRSFYKAIKGFVFRGHARGAFWCYNRMIREAEVLLSLSQKPGISANLKAELENASIKTRPSYFTTSIISNFLQDKNTLGPMFKIWANYVLLGERIPTSVQRSIISIFIKRNKIDEAIWISRVGRYLGLTSQSETHETEASHPSNPKEIPLSRQPIKKSWDNNIELALIIEAIGNESIYSNNDEESKADSIKYAENASNNLLQKYPPDLSVYSNLIQGCVSNGRFELAESLFYELSDFGIAPSNQTFAFMVSMYSDKEQIGKVKAIIKRLLFSERHSNSQGSNLKPKSGGSEKFIDNNMNFQFFVPLLYYFLCNNRINEAAQVIQTIRSSYDYNVSSKALGTALIQIYRALGQPKSGIFASKLLSDSLYPESETVKDIPSSDLKNIGLGIEKSIAANFEAAVNSIKPIDYKYESSYYSQKLSVYIEEKNLHLAVEVLKEMADNNILITKKIIYQLLYGFLECDSLDMFETLVNYYFEYIDNQLSPPIYTRWIQELSRRGDAKGAYGILMQMNEKGFVLSEIHYCMVIQACSLRGWTKEAVEIVDEMYHPDSPVQPGMSVKISLIEALVSAGDVDKSQSILDDLVYNSLTPRSKIPARAFNNLIIGYLYKGDGTNAMKCYESMLRLGIKPNRFTYTILMNAYAQERKIKNCSRILDQMIANNIEPDSAVFSILIAVYGVMSDIRAVENVFKQVEIQSINYINSRLRSQSVGMTRVMYPSKTTIEPYHKTLRVADGTFANKFSKIDSKLAPENMSSIKSTLVDPVILVMMIKAYIKVKNMDKALAFWGRLLESYPIIKLNPRRNDGPTNAITSDFHISAMRTIIRGFLKVIDIDQFFGKPKRVDDVSHSQSFQEESGINQQEFTDSISEQKSHVINPSGTPGADSSNLDKPADISSDGKMSSLDKNSLSQHNENAMLESLPESTEQKSIKDETQNALPDSDTNTAKRKVSSTKFDKNDETLRDFAKKLITVFNEAQKNNFCFEVGHVNDYISCMLLTSQYNVLIGTLKKCKPTQSQPIESMYKLNYYGGNANIEFPRLRINDKNVIYLIGRLKLSEQLRASTENDILTREKDLVIRHKHLMSQPKWAKSSFSNYHISISDESKSDGLDDSVDDGNLDSNSVNKAENMESEVPSLESISGMEGRVNLTKNVAVSDGNATVLPTLDDYLEKDIIMVELKRKLGLLTFDRDQLLRIIKLFSNFVSNDIVQKIADTLEID</sequence>
<gene>
    <name evidence="4" type="ORF">AYI69_g1376</name>
</gene>
<dbReference type="Gene3D" id="1.25.40.10">
    <property type="entry name" value="Tetratricopeptide repeat domain"/>
    <property type="match status" value="3"/>
</dbReference>
<dbReference type="OrthoDB" id="185373at2759"/>
<dbReference type="InterPro" id="IPR050872">
    <property type="entry name" value="PPR_P_subfamily"/>
</dbReference>
<evidence type="ECO:0000256" key="2">
    <source>
        <dbReference type="PROSITE-ProRule" id="PRU00708"/>
    </source>
</evidence>
<evidence type="ECO:0000313" key="4">
    <source>
        <dbReference type="EMBL" id="OMJ29127.1"/>
    </source>
</evidence>
<feature type="region of interest" description="Disordered" evidence="3">
    <location>
        <begin position="1416"/>
        <end position="1448"/>
    </location>
</feature>
<evidence type="ECO:0000313" key="5">
    <source>
        <dbReference type="Proteomes" id="UP000187429"/>
    </source>
</evidence>
<feature type="region of interest" description="Disordered" evidence="3">
    <location>
        <begin position="1232"/>
        <end position="1267"/>
    </location>
</feature>
<feature type="compositionally biased region" description="Basic and acidic residues" evidence="3">
    <location>
        <begin position="1238"/>
        <end position="1247"/>
    </location>
</feature>
<proteinExistence type="inferred from homology"/>
<dbReference type="InterPro" id="IPR011990">
    <property type="entry name" value="TPR-like_helical_dom_sf"/>
</dbReference>
<name>A0A1R1YQG2_9FUNG</name>
<dbReference type="InterPro" id="IPR002885">
    <property type="entry name" value="PPR_rpt"/>
</dbReference>
<dbReference type="Proteomes" id="UP000187429">
    <property type="component" value="Unassembled WGS sequence"/>
</dbReference>
<dbReference type="PANTHER" id="PTHR46128:SF329">
    <property type="entry name" value="MITOCHONDRIAL GROUP I INTRON SPLICING FACTOR DMR1"/>
    <property type="match status" value="1"/>
</dbReference>
<dbReference type="EMBL" id="LSSM01000372">
    <property type="protein sequence ID" value="OMJ29127.1"/>
    <property type="molecule type" value="Genomic_DNA"/>
</dbReference>
<dbReference type="NCBIfam" id="TIGR00756">
    <property type="entry name" value="PPR"/>
    <property type="match status" value="2"/>
</dbReference>
<dbReference type="PROSITE" id="PS51375">
    <property type="entry name" value="PPR"/>
    <property type="match status" value="3"/>
</dbReference>
<feature type="repeat" description="PPR" evidence="2">
    <location>
        <begin position="946"/>
        <end position="980"/>
    </location>
</feature>
<evidence type="ECO:0000256" key="1">
    <source>
        <dbReference type="ARBA" id="ARBA00007626"/>
    </source>
</evidence>
<feature type="compositionally biased region" description="Polar residues" evidence="3">
    <location>
        <begin position="1248"/>
        <end position="1257"/>
    </location>
</feature>
<feature type="compositionally biased region" description="Polar residues" evidence="3">
    <location>
        <begin position="1184"/>
        <end position="1202"/>
    </location>
</feature>
<feature type="repeat" description="PPR" evidence="2">
    <location>
        <begin position="911"/>
        <end position="945"/>
    </location>
</feature>
<reference evidence="5" key="1">
    <citation type="submission" date="2017-01" db="EMBL/GenBank/DDBJ databases">
        <authorList>
            <person name="Wang Y."/>
            <person name="White M."/>
            <person name="Kvist S."/>
            <person name="Moncalvo J.-M."/>
        </authorList>
    </citation>
    <scope>NUCLEOTIDE SEQUENCE [LARGE SCALE GENOMIC DNA]</scope>
    <source>
        <strain evidence="5">ID-206-W2</strain>
    </source>
</reference>
<feature type="repeat" description="PPR" evidence="2">
    <location>
        <begin position="524"/>
        <end position="558"/>
    </location>
</feature>
<organism evidence="4 5">
    <name type="scientific">Smittium culicis</name>
    <dbReference type="NCBI Taxonomy" id="133412"/>
    <lineage>
        <taxon>Eukaryota</taxon>
        <taxon>Fungi</taxon>
        <taxon>Fungi incertae sedis</taxon>
        <taxon>Zoopagomycota</taxon>
        <taxon>Kickxellomycotina</taxon>
        <taxon>Harpellomycetes</taxon>
        <taxon>Harpellales</taxon>
        <taxon>Legeriomycetaceae</taxon>
        <taxon>Smittium</taxon>
    </lineage>
</organism>
<comment type="caution">
    <text evidence="4">The sequence shown here is derived from an EMBL/GenBank/DDBJ whole genome shotgun (WGS) entry which is preliminary data.</text>
</comment>
<protein>
    <submittedName>
        <fullName evidence="4">Pentatricopeptide repeat-containing protein</fullName>
    </submittedName>
</protein>
<keyword evidence="5" id="KW-1185">Reference proteome</keyword>
<dbReference type="Pfam" id="PF13041">
    <property type="entry name" value="PPR_2"/>
    <property type="match status" value="1"/>
</dbReference>
<feature type="region of interest" description="Disordered" evidence="3">
    <location>
        <begin position="1184"/>
        <end position="1220"/>
    </location>
</feature>